<accession>A0ABT4A880</accession>
<dbReference type="RefSeq" id="WP_267536666.1">
    <property type="nucleotide sequence ID" value="NZ_JAPNKA010000001.1"/>
</dbReference>
<organism evidence="2 3">
    <name type="scientific">Archangium lansingense</name>
    <dbReference type="NCBI Taxonomy" id="2995310"/>
    <lineage>
        <taxon>Bacteria</taxon>
        <taxon>Pseudomonadati</taxon>
        <taxon>Myxococcota</taxon>
        <taxon>Myxococcia</taxon>
        <taxon>Myxococcales</taxon>
        <taxon>Cystobacterineae</taxon>
        <taxon>Archangiaceae</taxon>
        <taxon>Archangium</taxon>
    </lineage>
</organism>
<evidence type="ECO:0000256" key="1">
    <source>
        <dbReference type="SAM" id="MobiDB-lite"/>
    </source>
</evidence>
<reference evidence="2 3" key="1">
    <citation type="submission" date="2022-11" db="EMBL/GenBank/DDBJ databases">
        <title>Minimal conservation of predation-associated metabolite biosynthetic gene clusters underscores biosynthetic potential of Myxococcota including descriptions for ten novel species: Archangium lansinium sp. nov., Myxococcus landrumus sp. nov., Nannocystis bai.</title>
        <authorList>
            <person name="Ahearne A."/>
            <person name="Stevens C."/>
            <person name="Phillips K."/>
        </authorList>
    </citation>
    <scope>NUCLEOTIDE SEQUENCE [LARGE SCALE GENOMIC DNA]</scope>
    <source>
        <strain evidence="2 3">MIWBW</strain>
    </source>
</reference>
<feature type="compositionally biased region" description="Gly residues" evidence="1">
    <location>
        <begin position="1"/>
        <end position="10"/>
    </location>
</feature>
<keyword evidence="3" id="KW-1185">Reference proteome</keyword>
<evidence type="ECO:0000313" key="3">
    <source>
        <dbReference type="Proteomes" id="UP001207654"/>
    </source>
</evidence>
<gene>
    <name evidence="2" type="ORF">OV287_25640</name>
</gene>
<name>A0ABT4A880_9BACT</name>
<sequence>MVVTQQGGGEVAAHGSIEPSPKLADSAHISKFLAESEALVARARG</sequence>
<protein>
    <submittedName>
        <fullName evidence="2">Uncharacterized protein</fullName>
    </submittedName>
</protein>
<comment type="caution">
    <text evidence="2">The sequence shown here is derived from an EMBL/GenBank/DDBJ whole genome shotgun (WGS) entry which is preliminary data.</text>
</comment>
<proteinExistence type="predicted"/>
<dbReference type="EMBL" id="JAPNKA010000001">
    <property type="protein sequence ID" value="MCY1077858.1"/>
    <property type="molecule type" value="Genomic_DNA"/>
</dbReference>
<dbReference type="Proteomes" id="UP001207654">
    <property type="component" value="Unassembled WGS sequence"/>
</dbReference>
<evidence type="ECO:0000313" key="2">
    <source>
        <dbReference type="EMBL" id="MCY1077858.1"/>
    </source>
</evidence>
<feature type="region of interest" description="Disordered" evidence="1">
    <location>
        <begin position="1"/>
        <end position="22"/>
    </location>
</feature>